<comment type="similarity">
    <text evidence="2">Belongs to the plant self-incompatibility (S1) protein family.</text>
</comment>
<dbReference type="AlphaFoldDB" id="A0A914EKM9"/>
<dbReference type="GO" id="GO:0060320">
    <property type="term" value="P:rejection of self pollen"/>
    <property type="evidence" value="ECO:0007669"/>
    <property type="project" value="UniProtKB-KW"/>
</dbReference>
<accession>A0A914EKM9</accession>
<keyword evidence="5" id="KW-0732">Signal</keyword>
<dbReference type="WBParaSite" id="ACRNAN_scaffold84.g27814.t1">
    <property type="protein sequence ID" value="ACRNAN_scaffold84.g27814.t1"/>
    <property type="gene ID" value="ACRNAN_scaffold84.g27814"/>
</dbReference>
<evidence type="ECO:0000256" key="5">
    <source>
        <dbReference type="ARBA" id="ARBA00022729"/>
    </source>
</evidence>
<sequence length="98" mass="11308">MTQSKTEDLGAQALDYGETYDFSFRANQDTCYWCKLYRWKKENGDSALYKTLIDAWGSRDCGDAPSGPNQFWGIREDGAYTDNVLKKSWLRPEDANDF</sequence>
<protein>
    <submittedName>
        <fullName evidence="7">Uncharacterized protein</fullName>
    </submittedName>
</protein>
<evidence type="ECO:0000256" key="1">
    <source>
        <dbReference type="ARBA" id="ARBA00004613"/>
    </source>
</evidence>
<evidence type="ECO:0000256" key="3">
    <source>
        <dbReference type="ARBA" id="ARBA00022471"/>
    </source>
</evidence>
<dbReference type="GO" id="GO:0005576">
    <property type="term" value="C:extracellular region"/>
    <property type="evidence" value="ECO:0007669"/>
    <property type="project" value="UniProtKB-SubCell"/>
</dbReference>
<dbReference type="Proteomes" id="UP000887540">
    <property type="component" value="Unplaced"/>
</dbReference>
<evidence type="ECO:0000256" key="4">
    <source>
        <dbReference type="ARBA" id="ARBA00022525"/>
    </source>
</evidence>
<evidence type="ECO:0000313" key="6">
    <source>
        <dbReference type="Proteomes" id="UP000887540"/>
    </source>
</evidence>
<keyword evidence="3" id="KW-0713">Self-incompatibility</keyword>
<organism evidence="6 7">
    <name type="scientific">Acrobeloides nanus</name>
    <dbReference type="NCBI Taxonomy" id="290746"/>
    <lineage>
        <taxon>Eukaryota</taxon>
        <taxon>Metazoa</taxon>
        <taxon>Ecdysozoa</taxon>
        <taxon>Nematoda</taxon>
        <taxon>Chromadorea</taxon>
        <taxon>Rhabditida</taxon>
        <taxon>Tylenchina</taxon>
        <taxon>Cephalobomorpha</taxon>
        <taxon>Cephaloboidea</taxon>
        <taxon>Cephalobidae</taxon>
        <taxon>Acrobeloides</taxon>
    </lineage>
</organism>
<dbReference type="Pfam" id="PF05938">
    <property type="entry name" value="Self-incomp_S1"/>
    <property type="match status" value="1"/>
</dbReference>
<evidence type="ECO:0000256" key="2">
    <source>
        <dbReference type="ARBA" id="ARBA00005581"/>
    </source>
</evidence>
<evidence type="ECO:0000313" key="7">
    <source>
        <dbReference type="WBParaSite" id="ACRNAN_scaffold84.g27814.t1"/>
    </source>
</evidence>
<reference evidence="7" key="1">
    <citation type="submission" date="2022-11" db="UniProtKB">
        <authorList>
            <consortium name="WormBaseParasite"/>
        </authorList>
    </citation>
    <scope>IDENTIFICATION</scope>
</reference>
<name>A0A914EKM9_9BILA</name>
<dbReference type="InterPro" id="IPR010264">
    <property type="entry name" value="Self-incomp_S1"/>
</dbReference>
<proteinExistence type="inferred from homology"/>
<keyword evidence="6" id="KW-1185">Reference proteome</keyword>
<keyword evidence="4" id="KW-0964">Secreted</keyword>
<comment type="subcellular location">
    <subcellularLocation>
        <location evidence="1">Secreted</location>
    </subcellularLocation>
</comment>